<dbReference type="SUPFAM" id="SSF47384">
    <property type="entry name" value="Homodimeric domain of signal transducing histidine kinase"/>
    <property type="match status" value="1"/>
</dbReference>
<feature type="domain" description="PAC" evidence="22">
    <location>
        <begin position="576"/>
        <end position="629"/>
    </location>
</feature>
<evidence type="ECO:0000259" key="20">
    <source>
        <dbReference type="PROSITE" id="PS50109"/>
    </source>
</evidence>
<evidence type="ECO:0000256" key="13">
    <source>
        <dbReference type="ARBA" id="ARBA00023136"/>
    </source>
</evidence>
<dbReference type="SUPFAM" id="SSF52172">
    <property type="entry name" value="CheY-like"/>
    <property type="match status" value="2"/>
</dbReference>
<feature type="domain" description="HPt" evidence="23">
    <location>
        <begin position="1327"/>
        <end position="1427"/>
    </location>
</feature>
<evidence type="ECO:0000259" key="23">
    <source>
        <dbReference type="PROSITE" id="PS50894"/>
    </source>
</evidence>
<feature type="domain" description="Response regulatory" evidence="21">
    <location>
        <begin position="1170"/>
        <end position="1287"/>
    </location>
</feature>
<keyword evidence="6 19" id="KW-0812">Transmembrane</keyword>
<dbReference type="Gene3D" id="3.30.565.10">
    <property type="entry name" value="Histidine kinase-like ATPase, C-terminal domain"/>
    <property type="match status" value="1"/>
</dbReference>
<dbReference type="SMART" id="SM00387">
    <property type="entry name" value="HATPase_c"/>
    <property type="match status" value="1"/>
</dbReference>
<dbReference type="InterPro" id="IPR003661">
    <property type="entry name" value="HisK_dim/P_dom"/>
</dbReference>
<dbReference type="InterPro" id="IPR004358">
    <property type="entry name" value="Sig_transdc_His_kin-like_C"/>
</dbReference>
<evidence type="ECO:0000256" key="18">
    <source>
        <dbReference type="SAM" id="Coils"/>
    </source>
</evidence>
<dbReference type="EC" id="2.7.13.3" evidence="3"/>
<dbReference type="CDD" id="cd18774">
    <property type="entry name" value="PDC2_HK_sensor"/>
    <property type="match status" value="1"/>
</dbReference>
<dbReference type="Gene3D" id="3.40.50.2300">
    <property type="match status" value="2"/>
</dbReference>
<evidence type="ECO:0000259" key="21">
    <source>
        <dbReference type="PROSITE" id="PS50110"/>
    </source>
</evidence>
<dbReference type="Pfam" id="PF01627">
    <property type="entry name" value="Hpt"/>
    <property type="match status" value="1"/>
</dbReference>
<dbReference type="PANTHER" id="PTHR45339">
    <property type="entry name" value="HYBRID SIGNAL TRANSDUCTION HISTIDINE KINASE J"/>
    <property type="match status" value="1"/>
</dbReference>
<keyword evidence="25" id="KW-1185">Reference proteome</keyword>
<keyword evidence="10 19" id="KW-1133">Transmembrane helix</keyword>
<keyword evidence="12" id="KW-0843">Virulence</keyword>
<dbReference type="InterPro" id="IPR036641">
    <property type="entry name" value="HPT_dom_sf"/>
</dbReference>
<keyword evidence="13 19" id="KW-0472">Membrane</keyword>
<dbReference type="Gene3D" id="1.20.120.160">
    <property type="entry name" value="HPT domain"/>
    <property type="match status" value="1"/>
</dbReference>
<evidence type="ECO:0000256" key="2">
    <source>
        <dbReference type="ARBA" id="ARBA00004651"/>
    </source>
</evidence>
<protein>
    <recommendedName>
        <fullName evidence="15">Virulence sensor protein BvgS</fullName>
        <ecNumber evidence="3">2.7.13.3</ecNumber>
    </recommendedName>
</protein>
<dbReference type="InterPro" id="IPR000700">
    <property type="entry name" value="PAS-assoc_C"/>
</dbReference>
<dbReference type="Gene3D" id="1.10.287.130">
    <property type="match status" value="1"/>
</dbReference>
<dbReference type="InterPro" id="IPR000014">
    <property type="entry name" value="PAS"/>
</dbReference>
<gene>
    <name evidence="24" type="ORF">FHS03_004290</name>
</gene>
<feature type="modified residue" description="Phosphohistidine" evidence="16">
    <location>
        <position position="1366"/>
    </location>
</feature>
<dbReference type="InterPro" id="IPR011006">
    <property type="entry name" value="CheY-like_superfamily"/>
</dbReference>
<comment type="function">
    <text evidence="14">Member of the two-component regulatory system BvgS/BvgA. Phosphorylates BvgA via a four-step phosphorelay in response to environmental signals.</text>
</comment>
<dbReference type="GO" id="GO:0005524">
    <property type="term" value="F:ATP binding"/>
    <property type="evidence" value="ECO:0007669"/>
    <property type="project" value="UniProtKB-KW"/>
</dbReference>
<feature type="transmembrane region" description="Helical" evidence="19">
    <location>
        <begin position="281"/>
        <end position="303"/>
    </location>
</feature>
<dbReference type="SUPFAM" id="SSF47226">
    <property type="entry name" value="Histidine-containing phosphotransfer domain, HPT domain"/>
    <property type="match status" value="1"/>
</dbReference>
<dbReference type="PROSITE" id="PS50894">
    <property type="entry name" value="HPT"/>
    <property type="match status" value="1"/>
</dbReference>
<keyword evidence="8" id="KW-0547">Nucleotide-binding</keyword>
<feature type="domain" description="Histidine kinase" evidence="20">
    <location>
        <begin position="786"/>
        <end position="1007"/>
    </location>
</feature>
<keyword evidence="7" id="KW-0732">Signal</keyword>
<evidence type="ECO:0000256" key="16">
    <source>
        <dbReference type="PROSITE-ProRule" id="PRU00110"/>
    </source>
</evidence>
<evidence type="ECO:0000256" key="3">
    <source>
        <dbReference type="ARBA" id="ARBA00012438"/>
    </source>
</evidence>
<evidence type="ECO:0000256" key="8">
    <source>
        <dbReference type="ARBA" id="ARBA00022741"/>
    </source>
</evidence>
<evidence type="ECO:0000256" key="10">
    <source>
        <dbReference type="ARBA" id="ARBA00022989"/>
    </source>
</evidence>
<sequence length="1503" mass="163195">MSAESSESLPSIRSQITLLVLACILPALVGLGLLVLHFYHLERSQVVGNAQRMARALSAAVDRDLQTGQSAARALASSPSLQHNDFTAFTDQAAHLLLPDFPGARIILSRADGKILADTGAPADAPDLYANTNANRLHYLFAHGQPGLSNLAAARGQPPLFAIDVPVLRDGGTAFALSVVYRAERLNRLLEEQHLPDYVIVGLLDPKGIIMARNRDAERYVGQATSQELREKMLQASEGQMQTYTLEGTPVYASFSRAQHSGWTVAVGVPEDYLMQDLMQFITFISAGVLVLLIAGFALAWGVGGSIGRSVRALSGPARAMAAGEAYELPPLAFREADEVGGALRQMSEDILRYRQQMQTLVDERTAELQQSKALLENLYATAPVGLSFVDPALRIVMINDYMAAVNGAPVQAHLGHQFDELIEDPSLRAAVGTAYRQVLDSGQPIPFAELSGVAPSAPQRISHYMAGYFPVFDAQQELVGITGVLLDITASKQTEAELQRQRQLFSSVVENIPAMIFVKRASDLRYEMLNREGERLLCRSRTAFLGKTDAEVFPPEQARAFSEADRKVLASRQMMDLPDEPVSAIGGEMRYVTTRKVALLDQQGEPTHLLGISLDITERKRADAALESTSLRLARSNAFIRTVTDNLPAMVAYWDAGLCCRFANRRFLETFRLTLDQCLGATMEQVLGPRLMELTREQVDAALQGVPQNFARELQRRNSPSQHVWINYLPDFDEEGVVRGFFVLASDVTELKQRELQLQELNQQLMHERDRAEAGSRAKSEFLANMSHEIRTPMNAIIGLARLLEESPLERRERSYVGKIQLATQALLAVVNDVLDFSKIEAGQLKLERARFNLDHILGSTSVLACNAAWDKGVEAVFDVAPDVPMELVGDAMRLQQILLNLMSNAVKFTERGEIVLAVRKLGEDDDGITLEFLVRDTGIGIDPAHQLRMFEAFSQVDTSTSRKYGGTGLGLAICRRLADLMGGAIGVESVVGQGSTFRFIYPMQRAPDVPLHPPLPPALQGLHVLLVDDNAASRAALQRAGESFGWTVWSAASGQAALAQLRKAAQAPRALDLLLVDSAMPEMDGVTLLMLARAEEGLRLPKVVVMAPEQSSEELALLAEGLRLDAILSKPTTPHRLQVAALAALSGAAAIPAPPPPQPLAGRLSGMRVLLVEDNEINQEMAQYILLHAGARVEIAANGKLAVELLQTDPARCDAVLMDLQMPVMNGYEAAIAIRALGLVQLPIIAMTANTLEEDRSRALDAGMDAHVGKPIDVDELTATLTRLAPLSAARLGTAAAQPAAMAAEIPASLPGIDLDAALKRLAGNYPAFVGLLKRFENSQGDAVTEVRALLARNERRAATQVLHRLRGVAANLGASDVARLASLAELMLEEGRDAELTALLISLSEAIDVVTGAARTLPLPLQQDGEPHAMDADLPQALSELVSLLQNNNLKALSEFNALRPALERLGVDDLPAVANAIDTLDFTLAERKLLEMLKRKENQ</sequence>
<dbReference type="EMBL" id="JACHXD010000014">
    <property type="protein sequence ID" value="MBB3121214.1"/>
    <property type="molecule type" value="Genomic_DNA"/>
</dbReference>
<dbReference type="InterPro" id="IPR036890">
    <property type="entry name" value="HATPase_C_sf"/>
</dbReference>
<dbReference type="InterPro" id="IPR008207">
    <property type="entry name" value="Sig_transdc_His_kin_Hpt_dom"/>
</dbReference>
<keyword evidence="18" id="KW-0175">Coiled coil</keyword>
<dbReference type="SMART" id="SM00448">
    <property type="entry name" value="REC"/>
    <property type="match status" value="2"/>
</dbReference>
<dbReference type="Pfam" id="PF08448">
    <property type="entry name" value="PAS_4"/>
    <property type="match status" value="3"/>
</dbReference>
<dbReference type="CDD" id="cd16922">
    <property type="entry name" value="HATPase_EvgS-ArcB-TorS-like"/>
    <property type="match status" value="1"/>
</dbReference>
<dbReference type="FunFam" id="3.30.565.10:FF:000010">
    <property type="entry name" value="Sensor histidine kinase RcsC"/>
    <property type="match status" value="1"/>
</dbReference>
<dbReference type="CDD" id="cd00130">
    <property type="entry name" value="PAS"/>
    <property type="match status" value="1"/>
</dbReference>
<proteinExistence type="predicted"/>
<feature type="domain" description="Response regulatory" evidence="21">
    <location>
        <begin position="1025"/>
        <end position="1147"/>
    </location>
</feature>
<dbReference type="Pfam" id="PF00512">
    <property type="entry name" value="HisKA"/>
    <property type="match status" value="1"/>
</dbReference>
<dbReference type="PROSITE" id="PS50110">
    <property type="entry name" value="RESPONSE_REGULATORY"/>
    <property type="match status" value="2"/>
</dbReference>
<dbReference type="InterPro" id="IPR035965">
    <property type="entry name" value="PAS-like_dom_sf"/>
</dbReference>
<dbReference type="CDD" id="cd00082">
    <property type="entry name" value="HisKA"/>
    <property type="match status" value="1"/>
</dbReference>
<evidence type="ECO:0000256" key="15">
    <source>
        <dbReference type="ARBA" id="ARBA00070152"/>
    </source>
</evidence>
<dbReference type="PROSITE" id="PS50109">
    <property type="entry name" value="HIS_KIN"/>
    <property type="match status" value="1"/>
</dbReference>
<dbReference type="Gene3D" id="3.30.450.20">
    <property type="entry name" value="PAS domain"/>
    <property type="match status" value="4"/>
</dbReference>
<dbReference type="PRINTS" id="PR00344">
    <property type="entry name" value="BCTRLSENSOR"/>
</dbReference>
<dbReference type="Pfam" id="PF00072">
    <property type="entry name" value="Response_reg"/>
    <property type="match status" value="2"/>
</dbReference>
<evidence type="ECO:0000313" key="24">
    <source>
        <dbReference type="EMBL" id="MBB3121214.1"/>
    </source>
</evidence>
<dbReference type="Proteomes" id="UP000541535">
    <property type="component" value="Unassembled WGS sequence"/>
</dbReference>
<dbReference type="RefSeq" id="WP_183442940.1">
    <property type="nucleotide sequence ID" value="NZ_JACHXD010000014.1"/>
</dbReference>
<feature type="modified residue" description="4-aspartylphosphate" evidence="17">
    <location>
        <position position="1079"/>
    </location>
</feature>
<evidence type="ECO:0000256" key="17">
    <source>
        <dbReference type="PROSITE-ProRule" id="PRU00169"/>
    </source>
</evidence>
<feature type="modified residue" description="4-aspartylphosphate" evidence="17">
    <location>
        <position position="1221"/>
    </location>
</feature>
<dbReference type="SUPFAM" id="SSF55785">
    <property type="entry name" value="PYP-like sensor domain (PAS domain)"/>
    <property type="match status" value="3"/>
</dbReference>
<dbReference type="SMART" id="SM00091">
    <property type="entry name" value="PAS"/>
    <property type="match status" value="3"/>
</dbReference>
<dbReference type="InterPro" id="IPR013656">
    <property type="entry name" value="PAS_4"/>
</dbReference>
<comment type="subcellular location">
    <subcellularLocation>
        <location evidence="2">Cell membrane</location>
        <topology evidence="2">Multi-pass membrane protein</topology>
    </subcellularLocation>
</comment>
<comment type="catalytic activity">
    <reaction evidence="1">
        <text>ATP + protein L-histidine = ADP + protein N-phospho-L-histidine.</text>
        <dbReference type="EC" id="2.7.13.3"/>
    </reaction>
</comment>
<dbReference type="PANTHER" id="PTHR45339:SF1">
    <property type="entry name" value="HYBRID SIGNAL TRANSDUCTION HISTIDINE KINASE J"/>
    <property type="match status" value="1"/>
</dbReference>
<feature type="domain" description="PAC" evidence="22">
    <location>
        <begin position="709"/>
        <end position="761"/>
    </location>
</feature>
<feature type="domain" description="PAC" evidence="22">
    <location>
        <begin position="447"/>
        <end position="501"/>
    </location>
</feature>
<dbReference type="InterPro" id="IPR005467">
    <property type="entry name" value="His_kinase_dom"/>
</dbReference>
<feature type="coiled-coil region" evidence="18">
    <location>
        <begin position="745"/>
        <end position="772"/>
    </location>
</feature>
<name>A0A7W5BDK3_9BURK</name>
<evidence type="ECO:0000256" key="11">
    <source>
        <dbReference type="ARBA" id="ARBA00023012"/>
    </source>
</evidence>
<evidence type="ECO:0000256" key="5">
    <source>
        <dbReference type="ARBA" id="ARBA00022553"/>
    </source>
</evidence>
<dbReference type="GO" id="GO:0005886">
    <property type="term" value="C:plasma membrane"/>
    <property type="evidence" value="ECO:0007669"/>
    <property type="project" value="UniProtKB-SubCell"/>
</dbReference>
<dbReference type="SMART" id="SM00388">
    <property type="entry name" value="HisKA"/>
    <property type="match status" value="1"/>
</dbReference>
<accession>A0A7W5BDK3</accession>
<dbReference type="GO" id="GO:0000155">
    <property type="term" value="F:phosphorelay sensor kinase activity"/>
    <property type="evidence" value="ECO:0007669"/>
    <property type="project" value="InterPro"/>
</dbReference>
<evidence type="ECO:0000256" key="4">
    <source>
        <dbReference type="ARBA" id="ARBA00022475"/>
    </source>
</evidence>
<evidence type="ECO:0000256" key="6">
    <source>
        <dbReference type="ARBA" id="ARBA00022692"/>
    </source>
</evidence>
<dbReference type="CDD" id="cd17546">
    <property type="entry name" value="REC_hyHK_CKI1_RcsC-like"/>
    <property type="match status" value="1"/>
</dbReference>
<reference evidence="24 25" key="1">
    <citation type="submission" date="2020-08" db="EMBL/GenBank/DDBJ databases">
        <title>Genomic Encyclopedia of Type Strains, Phase III (KMG-III): the genomes of soil and plant-associated and newly described type strains.</title>
        <authorList>
            <person name="Whitman W."/>
        </authorList>
    </citation>
    <scope>NUCLEOTIDE SEQUENCE [LARGE SCALE GENOMIC DNA]</scope>
    <source>
        <strain evidence="24 25">CECT 8897</strain>
    </source>
</reference>
<feature type="transmembrane region" description="Helical" evidence="19">
    <location>
        <begin position="16"/>
        <end position="39"/>
    </location>
</feature>
<keyword evidence="9" id="KW-0067">ATP-binding</keyword>
<dbReference type="InterPro" id="IPR036097">
    <property type="entry name" value="HisK_dim/P_sf"/>
</dbReference>
<keyword evidence="11" id="KW-0902">Two-component regulatory system</keyword>
<evidence type="ECO:0000259" key="22">
    <source>
        <dbReference type="PROSITE" id="PS50113"/>
    </source>
</evidence>
<dbReference type="InterPro" id="IPR001789">
    <property type="entry name" value="Sig_transdc_resp-reg_receiver"/>
</dbReference>
<evidence type="ECO:0000256" key="14">
    <source>
        <dbReference type="ARBA" id="ARBA00058004"/>
    </source>
</evidence>
<evidence type="ECO:0000313" key="25">
    <source>
        <dbReference type="Proteomes" id="UP000541535"/>
    </source>
</evidence>
<dbReference type="Pfam" id="PF02518">
    <property type="entry name" value="HATPase_c"/>
    <property type="match status" value="1"/>
</dbReference>
<dbReference type="InterPro" id="IPR003594">
    <property type="entry name" value="HATPase_dom"/>
</dbReference>
<dbReference type="SUPFAM" id="SSF55874">
    <property type="entry name" value="ATPase domain of HSP90 chaperone/DNA topoisomerase II/histidine kinase"/>
    <property type="match status" value="1"/>
</dbReference>
<evidence type="ECO:0000256" key="19">
    <source>
        <dbReference type="SAM" id="Phobius"/>
    </source>
</evidence>
<evidence type="ECO:0000256" key="1">
    <source>
        <dbReference type="ARBA" id="ARBA00000085"/>
    </source>
</evidence>
<evidence type="ECO:0000256" key="9">
    <source>
        <dbReference type="ARBA" id="ARBA00022840"/>
    </source>
</evidence>
<organism evidence="24 25">
    <name type="scientific">Pseudoduganella violacea</name>
    <dbReference type="NCBI Taxonomy" id="1715466"/>
    <lineage>
        <taxon>Bacteria</taxon>
        <taxon>Pseudomonadati</taxon>
        <taxon>Pseudomonadota</taxon>
        <taxon>Betaproteobacteria</taxon>
        <taxon>Burkholderiales</taxon>
        <taxon>Oxalobacteraceae</taxon>
        <taxon>Telluria group</taxon>
        <taxon>Pseudoduganella</taxon>
    </lineage>
</organism>
<comment type="caution">
    <text evidence="24">The sequence shown here is derived from an EMBL/GenBank/DDBJ whole genome shotgun (WGS) entry which is preliminary data.</text>
</comment>
<dbReference type="PROSITE" id="PS50113">
    <property type="entry name" value="PAC"/>
    <property type="match status" value="3"/>
</dbReference>
<keyword evidence="4" id="KW-1003">Cell membrane</keyword>
<dbReference type="CDD" id="cd00156">
    <property type="entry name" value="REC"/>
    <property type="match status" value="1"/>
</dbReference>
<evidence type="ECO:0000256" key="12">
    <source>
        <dbReference type="ARBA" id="ARBA00023026"/>
    </source>
</evidence>
<dbReference type="NCBIfam" id="TIGR00229">
    <property type="entry name" value="sensory_box"/>
    <property type="match status" value="1"/>
</dbReference>
<evidence type="ECO:0000256" key="7">
    <source>
        <dbReference type="ARBA" id="ARBA00022729"/>
    </source>
</evidence>
<keyword evidence="5 17" id="KW-0597">Phosphoprotein</keyword>